<proteinExistence type="predicted"/>
<evidence type="ECO:0000313" key="2">
    <source>
        <dbReference type="EMBL" id="GBF81017.1"/>
    </source>
</evidence>
<feature type="domain" description="PIN" evidence="1">
    <location>
        <begin position="6"/>
        <end position="115"/>
    </location>
</feature>
<keyword evidence="3" id="KW-1185">Reference proteome</keyword>
<organism evidence="2 3">
    <name type="scientific">Aphanothece sacrum FPU1</name>
    <dbReference type="NCBI Taxonomy" id="1920663"/>
    <lineage>
        <taxon>Bacteria</taxon>
        <taxon>Bacillati</taxon>
        <taxon>Cyanobacteriota</taxon>
        <taxon>Cyanophyceae</taxon>
        <taxon>Oscillatoriophycideae</taxon>
        <taxon>Chroococcales</taxon>
        <taxon>Aphanothecaceae</taxon>
        <taxon>Aphanothece</taxon>
    </lineage>
</organism>
<dbReference type="AlphaFoldDB" id="A0A401II92"/>
<evidence type="ECO:0000313" key="3">
    <source>
        <dbReference type="Proteomes" id="UP000287247"/>
    </source>
</evidence>
<name>A0A401II92_APHSA</name>
<comment type="caution">
    <text evidence="2">The sequence shown here is derived from an EMBL/GenBank/DDBJ whole genome shotgun (WGS) entry which is preliminary data.</text>
</comment>
<dbReference type="OrthoDB" id="211933at2"/>
<protein>
    <recommendedName>
        <fullName evidence="1">PIN domain-containing protein</fullName>
    </recommendedName>
</protein>
<accession>A0A401II92</accession>
<dbReference type="Proteomes" id="UP000287247">
    <property type="component" value="Unassembled WGS sequence"/>
</dbReference>
<evidence type="ECO:0000259" key="1">
    <source>
        <dbReference type="Pfam" id="PF13470"/>
    </source>
</evidence>
<dbReference type="EMBL" id="BDQK01000013">
    <property type="protein sequence ID" value="GBF81017.1"/>
    <property type="molecule type" value="Genomic_DNA"/>
</dbReference>
<dbReference type="Pfam" id="PF13470">
    <property type="entry name" value="PIN_3"/>
    <property type="match status" value="1"/>
</dbReference>
<reference evidence="3" key="1">
    <citation type="submission" date="2017-05" db="EMBL/GenBank/DDBJ databases">
        <title>Physiological properties and genetic analysis related to exopolysaccharide production of fresh-water unicellular cyanobacterium Aphanothece sacrum, Suizenji Nori, that has been cultured as a food source in Japan.</title>
        <authorList>
            <person name="Kanesaki Y."/>
            <person name="Yoshikawa S."/>
            <person name="Ohki K."/>
        </authorList>
    </citation>
    <scope>NUCLEOTIDE SEQUENCE [LARGE SCALE GENOMIC DNA]</scope>
    <source>
        <strain evidence="3">FPU1</strain>
    </source>
</reference>
<gene>
    <name evidence="2" type="ORF">AsFPU1_2426</name>
</gene>
<sequence>MEKPIVVLDACVLIPMPLCDTLLRAADQDMYKFYTSPKILEETTRNLAKLLKKTQNLDSSIADQKAKKRVEQIQKAFPEALVYPSESLISTLDNDPKDRHVLAAAIEAQKILTDDGFHHLVIIVTHNLKDFPNDILSKYHVIAISPDEFLLKLIKIYDSPLLFNLLQKQAEVHKHKVIDLLGRLEKGNVSKFVIVILNNYYSDEIIEIIKRIENIINRFGWTNNENNKFLVGKFYKLVATNQAVIVNHHTEGIIIESTCNSISISNLSCQHLKNLGSFVNQAYEITCSNAN</sequence>
<dbReference type="InterPro" id="IPR002716">
    <property type="entry name" value="PIN_dom"/>
</dbReference>
<dbReference type="RefSeq" id="WP_124976628.1">
    <property type="nucleotide sequence ID" value="NZ_BDQK01000013.1"/>
</dbReference>